<evidence type="ECO:0008006" key="3">
    <source>
        <dbReference type="Google" id="ProtNLM"/>
    </source>
</evidence>
<proteinExistence type="predicted"/>
<reference evidence="1" key="1">
    <citation type="submission" date="2021-12" db="EMBL/GenBank/DDBJ databases">
        <title>Convergent genome expansion in fungi linked to evolution of root-endophyte symbiosis.</title>
        <authorList>
            <consortium name="DOE Joint Genome Institute"/>
            <person name="Ke Y.-H."/>
            <person name="Bonito G."/>
            <person name="Liao H.-L."/>
            <person name="Looney B."/>
            <person name="Rojas-Flechas A."/>
            <person name="Nash J."/>
            <person name="Hameed K."/>
            <person name="Schadt C."/>
            <person name="Martin F."/>
            <person name="Crous P.W."/>
            <person name="Miettinen O."/>
            <person name="Magnuson J.K."/>
            <person name="Labbe J."/>
            <person name="Jacobson D."/>
            <person name="Doktycz M.J."/>
            <person name="Veneault-Fourrey C."/>
            <person name="Kuo A."/>
            <person name="Mondo S."/>
            <person name="Calhoun S."/>
            <person name="Riley R."/>
            <person name="Ohm R."/>
            <person name="LaButti K."/>
            <person name="Andreopoulos B."/>
            <person name="Pangilinan J."/>
            <person name="Nolan M."/>
            <person name="Tritt A."/>
            <person name="Clum A."/>
            <person name="Lipzen A."/>
            <person name="Daum C."/>
            <person name="Barry K."/>
            <person name="Grigoriev I.V."/>
            <person name="Vilgalys R."/>
        </authorList>
    </citation>
    <scope>NUCLEOTIDE SEQUENCE</scope>
    <source>
        <strain evidence="1">PMI_201</strain>
    </source>
</reference>
<dbReference type="SUPFAM" id="SSF75304">
    <property type="entry name" value="Amidase signature (AS) enzymes"/>
    <property type="match status" value="1"/>
</dbReference>
<accession>A0AAD4PWG9</accession>
<comment type="caution">
    <text evidence="1">The sequence shown here is derived from an EMBL/GenBank/DDBJ whole genome shotgun (WGS) entry which is preliminary data.</text>
</comment>
<evidence type="ECO:0000313" key="1">
    <source>
        <dbReference type="EMBL" id="KAH8692383.1"/>
    </source>
</evidence>
<dbReference type="EMBL" id="JAJTJA010000011">
    <property type="protein sequence ID" value="KAH8692383.1"/>
    <property type="molecule type" value="Genomic_DNA"/>
</dbReference>
<dbReference type="AlphaFoldDB" id="A0AAD4PWG9"/>
<gene>
    <name evidence="1" type="ORF">BGW36DRAFT_363375</name>
</gene>
<sequence length="362" mass="40957">MESTVVKVGCTLYLVHPEPLASIQEVNVRDAALCSGVLISSPDGKSLETVNCEDIIELLDLCKQFISVINYKVARENVFHSGPYFLQSQYLKSARSLYSDNLGAFTISTIPQKVFDPTSKLFIVVHVLAEDCMSGCVAVPRPLYYKKSPEKPLAGMRISLKDSISVYGIKNTMMNRSYTDCEPAERTATSAQLGPTLSEYLLKLSFTFSINYILFSLQWQGKISGPAAWNGLFSLRTSFGVVLIGIVSSCKSVPIIYFVEIFIKSSLGYMILLYPKKIIYPLELFPERDPTHQEMINEWVQILERSLGVKREEISLEKCWKPTPREEYRGKSLQEYLDLAFQWSIIDRMTSETVLDRNMPAE</sequence>
<dbReference type="GeneID" id="70244745"/>
<organism evidence="1 2">
    <name type="scientific">Talaromyces proteolyticus</name>
    <dbReference type="NCBI Taxonomy" id="1131652"/>
    <lineage>
        <taxon>Eukaryota</taxon>
        <taxon>Fungi</taxon>
        <taxon>Dikarya</taxon>
        <taxon>Ascomycota</taxon>
        <taxon>Pezizomycotina</taxon>
        <taxon>Eurotiomycetes</taxon>
        <taxon>Eurotiomycetidae</taxon>
        <taxon>Eurotiales</taxon>
        <taxon>Trichocomaceae</taxon>
        <taxon>Talaromyces</taxon>
        <taxon>Talaromyces sect. Bacilispori</taxon>
    </lineage>
</organism>
<dbReference type="Proteomes" id="UP001201262">
    <property type="component" value="Unassembled WGS sequence"/>
</dbReference>
<protein>
    <recommendedName>
        <fullName evidence="3">Amidase domain-containing protein</fullName>
    </recommendedName>
</protein>
<evidence type="ECO:0000313" key="2">
    <source>
        <dbReference type="Proteomes" id="UP001201262"/>
    </source>
</evidence>
<keyword evidence="2" id="KW-1185">Reference proteome</keyword>
<name>A0AAD4PWG9_9EURO</name>
<dbReference type="RefSeq" id="XP_046068380.1">
    <property type="nucleotide sequence ID" value="XM_046214458.1"/>
</dbReference>
<dbReference type="InterPro" id="IPR036928">
    <property type="entry name" value="AS_sf"/>
</dbReference>